<name>A0ABS9CXV6_9RHOB</name>
<dbReference type="InterPro" id="IPR049804">
    <property type="entry name" value="Choice_anch_L"/>
</dbReference>
<gene>
    <name evidence="3" type="ORF">L0664_11400</name>
</gene>
<dbReference type="Proteomes" id="UP001200557">
    <property type="component" value="Unassembled WGS sequence"/>
</dbReference>
<protein>
    <submittedName>
        <fullName evidence="3">Hint domain-containing protein</fullName>
    </submittedName>
</protein>
<reference evidence="3 4" key="1">
    <citation type="submission" date="2022-01" db="EMBL/GenBank/DDBJ databases">
        <title>Octadecabacter sp. nov., isolated from a marine alga.</title>
        <authorList>
            <person name="Jin M.S."/>
            <person name="Kim H.M."/>
            <person name="Han D.M."/>
            <person name="Jung J.J."/>
            <person name="Jeon C.O."/>
        </authorList>
    </citation>
    <scope>NUCLEOTIDE SEQUENCE [LARGE SCALE GENOMIC DNA]</scope>
    <source>
        <strain evidence="3 4">G9-8</strain>
    </source>
</reference>
<evidence type="ECO:0000313" key="3">
    <source>
        <dbReference type="EMBL" id="MCF2871672.1"/>
    </source>
</evidence>
<proteinExistence type="predicted"/>
<feature type="domain" description="Hedgehog/Intein (Hint)" evidence="2">
    <location>
        <begin position="342"/>
        <end position="479"/>
    </location>
</feature>
<dbReference type="Pfam" id="PF13403">
    <property type="entry name" value="Hint_2"/>
    <property type="match status" value="1"/>
</dbReference>
<dbReference type="InterPro" id="IPR036844">
    <property type="entry name" value="Hint_dom_sf"/>
</dbReference>
<feature type="region of interest" description="Disordered" evidence="1">
    <location>
        <begin position="73"/>
        <end position="92"/>
    </location>
</feature>
<dbReference type="NCBIfam" id="NF038133">
    <property type="entry name" value="choice_anch_L"/>
    <property type="match status" value="1"/>
</dbReference>
<comment type="caution">
    <text evidence="3">The sequence shown here is derived from an EMBL/GenBank/DDBJ whole genome shotgun (WGS) entry which is preliminary data.</text>
</comment>
<dbReference type="SUPFAM" id="SSF51294">
    <property type="entry name" value="Hedgehog/intein (Hint) domain"/>
    <property type="match status" value="1"/>
</dbReference>
<dbReference type="RefSeq" id="WP_235225975.1">
    <property type="nucleotide sequence ID" value="NZ_JAKGAQ010000002.1"/>
</dbReference>
<accession>A0ABS9CXV6</accession>
<evidence type="ECO:0000259" key="2">
    <source>
        <dbReference type="Pfam" id="PF13403"/>
    </source>
</evidence>
<dbReference type="InterPro" id="IPR028992">
    <property type="entry name" value="Hedgehog/Intein_dom"/>
</dbReference>
<evidence type="ECO:0000256" key="1">
    <source>
        <dbReference type="SAM" id="MobiDB-lite"/>
    </source>
</evidence>
<dbReference type="EMBL" id="JAKGAQ010000002">
    <property type="protein sequence ID" value="MCF2871672.1"/>
    <property type="molecule type" value="Genomic_DNA"/>
</dbReference>
<evidence type="ECO:0000313" key="4">
    <source>
        <dbReference type="Proteomes" id="UP001200557"/>
    </source>
</evidence>
<organism evidence="3 4">
    <name type="scientific">Octadecabacter dasysiphoniae</name>
    <dbReference type="NCBI Taxonomy" id="2909341"/>
    <lineage>
        <taxon>Bacteria</taxon>
        <taxon>Pseudomonadati</taxon>
        <taxon>Pseudomonadota</taxon>
        <taxon>Alphaproteobacteria</taxon>
        <taxon>Rhodobacterales</taxon>
        <taxon>Roseobacteraceae</taxon>
        <taxon>Octadecabacter</taxon>
    </lineage>
</organism>
<keyword evidence="4" id="KW-1185">Reference proteome</keyword>
<feature type="compositionally biased region" description="Low complexity" evidence="1">
    <location>
        <begin position="73"/>
        <end position="88"/>
    </location>
</feature>
<dbReference type="Gene3D" id="2.170.16.10">
    <property type="entry name" value="Hedgehog/Intein (Hint) domain"/>
    <property type="match status" value="1"/>
</dbReference>
<sequence>MVAGNELTYNTNASAIQMANTIFGDGVSVTGATYSGSGYSSGIYSNGDAIAGNVTPSDTGVILSTGSATRFTNNSNQSNLSTQTSVNSGGANNDSDFNAIAGASTYDASYMVVDFVPDEGMDTMTMQFVFSSDEYPEYTNSVYNDMVGVWINGSHVPLSIAASGTTINSVNQTDNINLYNDNTSDQFNTEMDGFTVTMTLTIPVNAGETNTIKIGIADVADSNYDSNLLIAANSIQTELVAEQDYVTMQDSVTKNVDVVGNDINNTTGTLQVTHINGNAVFAGDTITLATGQSVKLLADGTFDITTDSDFETTSFTYEVESKDGAGNVLETDVGFVTVETIPCFVAGSMIDTVDGPRAVEGLTAGDMVMTRDDGPQPLRWIGKRSVPATGKMAPICIGKNALGQHGEVMVSPLHRVLVKDVLAELMFGEDEVLIAAKDLVNDKSIRSVEGGDVEYVHLMFDRHQVIYAEGLASESFLPGPQTTKSFEAEIIEEITTIFPELNVNTGEGYGPAARPLLKRYEAEALRRRVA</sequence>